<dbReference type="EMBL" id="LWDL01000012">
    <property type="protein sequence ID" value="OQW52745.1"/>
    <property type="molecule type" value="Genomic_DNA"/>
</dbReference>
<proteinExistence type="inferred from homology"/>
<dbReference type="AlphaFoldDB" id="A0A1W9HZ55"/>
<dbReference type="PANTHER" id="PTHR37323:SF1">
    <property type="entry name" value="L-ORNITHINE N(ALPHA)-ACYLTRANSFERASE"/>
    <property type="match status" value="1"/>
</dbReference>
<evidence type="ECO:0000256" key="2">
    <source>
        <dbReference type="ARBA" id="ARBA00022516"/>
    </source>
</evidence>
<evidence type="ECO:0000256" key="8">
    <source>
        <dbReference type="ARBA" id="ARBA00039866"/>
    </source>
</evidence>
<protein>
    <recommendedName>
        <fullName evidence="8">L-ornithine N(alpha)-acyltransferase</fullName>
        <ecNumber evidence="7">2.3.2.30</ecNumber>
    </recommendedName>
</protein>
<keyword evidence="2" id="KW-0444">Lipid biosynthesis</keyword>
<evidence type="ECO:0000313" key="12">
    <source>
        <dbReference type="Proteomes" id="UP000192872"/>
    </source>
</evidence>
<reference evidence="11 12" key="1">
    <citation type="journal article" date="2017" name="Water Res.">
        <title>Comammox in drinking water systems.</title>
        <authorList>
            <person name="Wang Y."/>
            <person name="Ma L."/>
            <person name="Mao Y."/>
            <person name="Jiang X."/>
            <person name="Xia Y."/>
            <person name="Yu K."/>
            <person name="Li B."/>
            <person name="Zhang T."/>
        </authorList>
    </citation>
    <scope>NUCLEOTIDE SEQUENCE [LARGE SCALE GENOMIC DNA]</scope>
    <source>
        <strain evidence="11">SG_bin8</strain>
    </source>
</reference>
<dbReference type="Pfam" id="PF13444">
    <property type="entry name" value="Acetyltransf_5"/>
    <property type="match status" value="1"/>
</dbReference>
<dbReference type="EC" id="2.3.2.30" evidence="7"/>
<dbReference type="PANTHER" id="PTHR37323">
    <property type="entry name" value="GCN5-RELATED N-ACETYLTRANSFERASE"/>
    <property type="match status" value="1"/>
</dbReference>
<evidence type="ECO:0000256" key="9">
    <source>
        <dbReference type="ARBA" id="ARBA00045724"/>
    </source>
</evidence>
<comment type="caution">
    <text evidence="11">The sequence shown here is derived from an EMBL/GenBank/DDBJ whole genome shotgun (WGS) entry which is preliminary data.</text>
</comment>
<evidence type="ECO:0000256" key="10">
    <source>
        <dbReference type="ARBA" id="ARBA00047785"/>
    </source>
</evidence>
<comment type="catalytic activity">
    <reaction evidence="10">
        <text>a (3R)-hydroxyacyl-[ACP] + L-ornithine = a lyso-ornithine lipid + holo-[ACP] + H(+)</text>
        <dbReference type="Rhea" id="RHEA:20633"/>
        <dbReference type="Rhea" id="RHEA-COMP:9685"/>
        <dbReference type="Rhea" id="RHEA-COMP:9945"/>
        <dbReference type="ChEBI" id="CHEBI:15378"/>
        <dbReference type="ChEBI" id="CHEBI:46911"/>
        <dbReference type="ChEBI" id="CHEBI:64479"/>
        <dbReference type="ChEBI" id="CHEBI:78827"/>
        <dbReference type="ChEBI" id="CHEBI:138482"/>
        <dbReference type="EC" id="2.3.2.30"/>
    </reaction>
    <physiologicalReaction direction="left-to-right" evidence="10">
        <dbReference type="Rhea" id="RHEA:20634"/>
    </physiologicalReaction>
</comment>
<comment type="function">
    <text evidence="9">Catalyzes the first step in the biosynthesis of ornithine lipids, which are phosphorus-free membrane lipids. Catalyzes the 3-hydroxyacyl-acyl carrier protein-dependent acylation of ornithine to form lyso-ornithine lipid (LOL).</text>
</comment>
<evidence type="ECO:0000256" key="6">
    <source>
        <dbReference type="ARBA" id="ARBA00038095"/>
    </source>
</evidence>
<keyword evidence="3" id="KW-0808">Transferase</keyword>
<dbReference type="STRING" id="1827387.A4S15_06515"/>
<dbReference type="RefSeq" id="WP_376801809.1">
    <property type="nucleotide sequence ID" value="NZ_DHHT01000006.1"/>
</dbReference>
<evidence type="ECO:0000256" key="4">
    <source>
        <dbReference type="ARBA" id="ARBA00023098"/>
    </source>
</evidence>
<comment type="pathway">
    <text evidence="1">Lipid metabolism.</text>
</comment>
<accession>A0A1W9HZ55</accession>
<evidence type="ECO:0000256" key="5">
    <source>
        <dbReference type="ARBA" id="ARBA00023315"/>
    </source>
</evidence>
<dbReference type="InterPro" id="IPR052351">
    <property type="entry name" value="Ornithine_N-alpha-AT"/>
</dbReference>
<dbReference type="GO" id="GO:0043810">
    <property type="term" value="F:ornithine-acyl [acyl carrier protein] N-acyltransferase activity"/>
    <property type="evidence" value="ECO:0007669"/>
    <property type="project" value="UniProtKB-EC"/>
</dbReference>
<dbReference type="InterPro" id="IPR016181">
    <property type="entry name" value="Acyl_CoA_acyltransferase"/>
</dbReference>
<comment type="similarity">
    <text evidence="6">Belongs to the acetyltransferase family. OlsB subfamily.</text>
</comment>
<dbReference type="SUPFAM" id="SSF55729">
    <property type="entry name" value="Acyl-CoA N-acyltransferases (Nat)"/>
    <property type="match status" value="1"/>
</dbReference>
<evidence type="ECO:0000256" key="7">
    <source>
        <dbReference type="ARBA" id="ARBA00039058"/>
    </source>
</evidence>
<gene>
    <name evidence="11" type="ORF">A4S15_06515</name>
</gene>
<evidence type="ECO:0000256" key="1">
    <source>
        <dbReference type="ARBA" id="ARBA00005189"/>
    </source>
</evidence>
<sequence length="272" mass="30498">MAPTLGRLGSLEVRLATKPKDIKRAQRLRYKVFYEEMSAVPTPTAAMLRRDADVYDAFCDHVLVVDHAALEHKPFRAPKPKVVATYRLLRQEMADLIGGFYSASEFDIAPLLERHSTLRFLELGRSCVLKPYRNKRTIELLWHGVWTYIRAHGIDAMFGCASLEGTDPSRLALPLSFLSQQAQAPDEWRVKALANRYVAMNRLAPEAINPKTALHALPPLLKGYLRVGAMIGDGAVVDYQFGTTDVFVILPTSRIAERYIGYFGADAERHAA</sequence>
<dbReference type="Proteomes" id="UP000192872">
    <property type="component" value="Unassembled WGS sequence"/>
</dbReference>
<evidence type="ECO:0000313" key="11">
    <source>
        <dbReference type="EMBL" id="OQW52745.1"/>
    </source>
</evidence>
<dbReference type="GO" id="GO:0006629">
    <property type="term" value="P:lipid metabolic process"/>
    <property type="evidence" value="ECO:0007669"/>
    <property type="project" value="UniProtKB-KW"/>
</dbReference>
<evidence type="ECO:0000256" key="3">
    <source>
        <dbReference type="ARBA" id="ARBA00022679"/>
    </source>
</evidence>
<name>A0A1W9HZ55_9HYPH</name>
<dbReference type="Gene3D" id="3.40.630.30">
    <property type="match status" value="1"/>
</dbReference>
<organism evidence="11 12">
    <name type="scientific">Candidatus Raskinella chloraquaticus</name>
    <dbReference type="NCBI Taxonomy" id="1951219"/>
    <lineage>
        <taxon>Bacteria</taxon>
        <taxon>Pseudomonadati</taxon>
        <taxon>Pseudomonadota</taxon>
        <taxon>Alphaproteobacteria</taxon>
        <taxon>Hyphomicrobiales</taxon>
        <taxon>Phreatobacteraceae</taxon>
        <taxon>Candidatus Raskinella</taxon>
    </lineage>
</organism>
<keyword evidence="5" id="KW-0012">Acyltransferase</keyword>
<keyword evidence="4" id="KW-0443">Lipid metabolism</keyword>